<accession>A0A562QJE0</accession>
<evidence type="ECO:0000256" key="7">
    <source>
        <dbReference type="ARBA" id="ARBA00022917"/>
    </source>
</evidence>
<evidence type="ECO:0000256" key="11">
    <source>
        <dbReference type="PROSITE-ProRule" id="PRU00182"/>
    </source>
</evidence>
<dbReference type="HAMAP" id="MF_02007">
    <property type="entry name" value="Tyr_tRNA_synth_type2"/>
    <property type="match status" value="1"/>
</dbReference>
<dbReference type="SUPFAM" id="SSF52374">
    <property type="entry name" value="Nucleotidylyl transferase"/>
    <property type="match status" value="1"/>
</dbReference>
<evidence type="ECO:0000313" key="13">
    <source>
        <dbReference type="EMBL" id="TWI56835.1"/>
    </source>
</evidence>
<dbReference type="FunFam" id="3.40.50.620:FF:000061">
    <property type="entry name" value="Tyrosine--tRNA ligase"/>
    <property type="match status" value="1"/>
</dbReference>
<feature type="domain" description="RNA-binding S4" evidence="12">
    <location>
        <begin position="339"/>
        <end position="379"/>
    </location>
</feature>
<dbReference type="PRINTS" id="PR01040">
    <property type="entry name" value="TRNASYNTHTYR"/>
</dbReference>
<dbReference type="InterPro" id="IPR014729">
    <property type="entry name" value="Rossmann-like_a/b/a_fold"/>
</dbReference>
<evidence type="ECO:0000313" key="14">
    <source>
        <dbReference type="Proteomes" id="UP000316905"/>
    </source>
</evidence>
<dbReference type="InterPro" id="IPR002307">
    <property type="entry name" value="Tyr-tRNA-ligase"/>
</dbReference>
<dbReference type="NCBIfam" id="TIGR00234">
    <property type="entry name" value="tyrS"/>
    <property type="match status" value="1"/>
</dbReference>
<dbReference type="FunFam" id="1.10.240.10:FF:000006">
    <property type="entry name" value="Tyrosine--tRNA ligase"/>
    <property type="match status" value="1"/>
</dbReference>
<dbReference type="Gene3D" id="3.40.50.620">
    <property type="entry name" value="HUPs"/>
    <property type="match status" value="1"/>
</dbReference>
<reference evidence="13 14" key="1">
    <citation type="journal article" date="2015" name="Stand. Genomic Sci.">
        <title>Genomic Encyclopedia of Bacterial and Archaeal Type Strains, Phase III: the genomes of soil and plant-associated and newly described type strains.</title>
        <authorList>
            <person name="Whitman W.B."/>
            <person name="Woyke T."/>
            <person name="Klenk H.P."/>
            <person name="Zhou Y."/>
            <person name="Lilburn T.G."/>
            <person name="Beck B.J."/>
            <person name="De Vos P."/>
            <person name="Vandamme P."/>
            <person name="Eisen J.A."/>
            <person name="Garrity G."/>
            <person name="Hugenholtz P."/>
            <person name="Kyrpides N.C."/>
        </authorList>
    </citation>
    <scope>NUCLEOTIDE SEQUENCE [LARGE SCALE GENOMIC DNA]</scope>
    <source>
        <strain evidence="13 14">CGMCC 1.6858</strain>
    </source>
</reference>
<dbReference type="AlphaFoldDB" id="A0A562QJE0"/>
<dbReference type="GO" id="GO:0004831">
    <property type="term" value="F:tyrosine-tRNA ligase activity"/>
    <property type="evidence" value="ECO:0007669"/>
    <property type="project" value="UniProtKB-UniRule"/>
</dbReference>
<protein>
    <recommendedName>
        <fullName evidence="10">Tyrosine--tRNA ligase</fullName>
        <ecNumber evidence="10">6.1.1.1</ecNumber>
    </recommendedName>
    <alternativeName>
        <fullName evidence="10">Tyrosyl-tRNA synthetase</fullName>
        <shortName evidence="10">TyrRS</shortName>
    </alternativeName>
</protein>
<dbReference type="InterPro" id="IPR024088">
    <property type="entry name" value="Tyr-tRNA-ligase_bac-type"/>
</dbReference>
<dbReference type="Gene3D" id="3.10.290.10">
    <property type="entry name" value="RNA-binding S4 domain"/>
    <property type="match status" value="1"/>
</dbReference>
<dbReference type="EMBL" id="VLKY01000003">
    <property type="protein sequence ID" value="TWI56835.1"/>
    <property type="molecule type" value="Genomic_DNA"/>
</dbReference>
<dbReference type="Proteomes" id="UP000316905">
    <property type="component" value="Unassembled WGS sequence"/>
</dbReference>
<keyword evidence="3 10" id="KW-0436">Ligase</keyword>
<dbReference type="InterPro" id="IPR036986">
    <property type="entry name" value="S4_RNA-bd_sf"/>
</dbReference>
<comment type="subcellular location">
    <subcellularLocation>
        <location evidence="10">Cytoplasm</location>
    </subcellularLocation>
</comment>
<evidence type="ECO:0000256" key="10">
    <source>
        <dbReference type="HAMAP-Rule" id="MF_02007"/>
    </source>
</evidence>
<feature type="short sequence motif" description="'KMSKS' region" evidence="10">
    <location>
        <begin position="226"/>
        <end position="230"/>
    </location>
</feature>
<dbReference type="SUPFAM" id="SSF55174">
    <property type="entry name" value="Alpha-L RNA-binding motif"/>
    <property type="match status" value="1"/>
</dbReference>
<evidence type="ECO:0000256" key="5">
    <source>
        <dbReference type="ARBA" id="ARBA00022840"/>
    </source>
</evidence>
<evidence type="ECO:0000256" key="2">
    <source>
        <dbReference type="ARBA" id="ARBA00022490"/>
    </source>
</evidence>
<keyword evidence="6 11" id="KW-0694">RNA-binding</keyword>
<evidence type="ECO:0000256" key="6">
    <source>
        <dbReference type="ARBA" id="ARBA00022884"/>
    </source>
</evidence>
<dbReference type="Pfam" id="PF01479">
    <property type="entry name" value="S4"/>
    <property type="match status" value="1"/>
</dbReference>
<dbReference type="RefSeq" id="WP_145139700.1">
    <property type="nucleotide sequence ID" value="NZ_VLKY01000003.1"/>
</dbReference>
<gene>
    <name evidence="10" type="primary">tyrS</name>
    <name evidence="13" type="ORF">IQ22_01289</name>
</gene>
<comment type="similarity">
    <text evidence="10">Belongs to the class-I aminoacyl-tRNA synthetase family. TyrS type 2 subfamily.</text>
</comment>
<dbReference type="Gene3D" id="1.10.240.10">
    <property type="entry name" value="Tyrosyl-Transfer RNA Synthetase"/>
    <property type="match status" value="1"/>
</dbReference>
<dbReference type="OrthoDB" id="9804243at2"/>
<evidence type="ECO:0000256" key="3">
    <source>
        <dbReference type="ARBA" id="ARBA00022598"/>
    </source>
</evidence>
<keyword evidence="2 10" id="KW-0963">Cytoplasm</keyword>
<dbReference type="InterPro" id="IPR002942">
    <property type="entry name" value="S4_RNA-bd"/>
</dbReference>
<dbReference type="PANTHER" id="PTHR11766:SF1">
    <property type="entry name" value="TYROSINE--TRNA LIGASE"/>
    <property type="match status" value="1"/>
</dbReference>
<keyword evidence="14" id="KW-1185">Reference proteome</keyword>
<sequence>MKSVEEQLALIKRGADELLVESELIEKLKRGSPLRIKAGFDPTAPDLHLGHTVLINKLRQFQELGHHVIFLIGDFTGMIGDPSGKSATRPPLTRDQVLDNAETYKTQVFKILDPEKTEVAFNSTWMDQLTPADFIRLASQYTVARMLERDDFSKRYSSNQPIAVHEFLYPLVQGYDSVALRADIELGGTDQKFNLLMGRELQRAYGQEAQSILTMPLLEGLDGVKKMSKSLGNYIGIQEPPGVMYSKLVSIPDSLMWRYFELLSFRGMDEITSFRQDVEAGANPRDIKIKLAEEIVARFHGEEAAATAHRAAGNRMKDGELPEEIPDVDVVSAQDLPVAAVLNRAGLVKNSAAARDLLSAGSVKVDGQQVDKDFIFKAGSTYICQAGKKAFARIHIKAE</sequence>
<proteinExistence type="inferred from homology"/>
<dbReference type="GO" id="GO:0005829">
    <property type="term" value="C:cytosol"/>
    <property type="evidence" value="ECO:0007669"/>
    <property type="project" value="TreeGrafter"/>
</dbReference>
<keyword evidence="8 10" id="KW-0030">Aminoacyl-tRNA synthetase</keyword>
<evidence type="ECO:0000256" key="1">
    <source>
        <dbReference type="ARBA" id="ARBA00011738"/>
    </source>
</evidence>
<evidence type="ECO:0000256" key="9">
    <source>
        <dbReference type="ARBA" id="ARBA00048248"/>
    </source>
</evidence>
<comment type="caution">
    <text evidence="13">The sequence shown here is derived from an EMBL/GenBank/DDBJ whole genome shotgun (WGS) entry which is preliminary data.</text>
</comment>
<keyword evidence="5 10" id="KW-0067">ATP-binding</keyword>
<dbReference type="InterPro" id="IPR001412">
    <property type="entry name" value="aa-tRNA-synth_I_CS"/>
</dbReference>
<name>A0A562QJE0_9PSED</name>
<dbReference type="EC" id="6.1.1.1" evidence="10"/>
<dbReference type="GO" id="GO:0005524">
    <property type="term" value="F:ATP binding"/>
    <property type="evidence" value="ECO:0007669"/>
    <property type="project" value="UniProtKB-UniRule"/>
</dbReference>
<feature type="short sequence motif" description="'HIGH' region" evidence="10">
    <location>
        <begin position="42"/>
        <end position="51"/>
    </location>
</feature>
<evidence type="ECO:0000256" key="4">
    <source>
        <dbReference type="ARBA" id="ARBA00022741"/>
    </source>
</evidence>
<dbReference type="CDD" id="cd00805">
    <property type="entry name" value="TyrRS_core"/>
    <property type="match status" value="1"/>
</dbReference>
<dbReference type="InterPro" id="IPR002305">
    <property type="entry name" value="aa-tRNA-synth_Ic"/>
</dbReference>
<dbReference type="PROSITE" id="PS00178">
    <property type="entry name" value="AA_TRNA_LIGASE_I"/>
    <property type="match status" value="1"/>
</dbReference>
<comment type="catalytic activity">
    <reaction evidence="9 10">
        <text>tRNA(Tyr) + L-tyrosine + ATP = L-tyrosyl-tRNA(Tyr) + AMP + diphosphate + H(+)</text>
        <dbReference type="Rhea" id="RHEA:10220"/>
        <dbReference type="Rhea" id="RHEA-COMP:9706"/>
        <dbReference type="Rhea" id="RHEA-COMP:9707"/>
        <dbReference type="ChEBI" id="CHEBI:15378"/>
        <dbReference type="ChEBI" id="CHEBI:30616"/>
        <dbReference type="ChEBI" id="CHEBI:33019"/>
        <dbReference type="ChEBI" id="CHEBI:58315"/>
        <dbReference type="ChEBI" id="CHEBI:78442"/>
        <dbReference type="ChEBI" id="CHEBI:78536"/>
        <dbReference type="ChEBI" id="CHEBI:456215"/>
        <dbReference type="EC" id="6.1.1.1"/>
    </reaction>
</comment>
<dbReference type="PROSITE" id="PS50889">
    <property type="entry name" value="S4"/>
    <property type="match status" value="1"/>
</dbReference>
<evidence type="ECO:0000256" key="8">
    <source>
        <dbReference type="ARBA" id="ARBA00023146"/>
    </source>
</evidence>
<dbReference type="Pfam" id="PF00579">
    <property type="entry name" value="tRNA-synt_1b"/>
    <property type="match status" value="1"/>
</dbReference>
<organism evidence="13 14">
    <name type="scientific">Pseudomonas duriflava</name>
    <dbReference type="NCBI Taxonomy" id="459528"/>
    <lineage>
        <taxon>Bacteria</taxon>
        <taxon>Pseudomonadati</taxon>
        <taxon>Pseudomonadota</taxon>
        <taxon>Gammaproteobacteria</taxon>
        <taxon>Pseudomonadales</taxon>
        <taxon>Pseudomonadaceae</taxon>
        <taxon>Pseudomonas</taxon>
    </lineage>
</organism>
<evidence type="ECO:0000259" key="12">
    <source>
        <dbReference type="Pfam" id="PF01479"/>
    </source>
</evidence>
<dbReference type="InterPro" id="IPR024108">
    <property type="entry name" value="Tyr-tRNA-ligase_bac_2"/>
</dbReference>
<keyword evidence="7 10" id="KW-0648">Protein biosynthesis</keyword>
<dbReference type="GO" id="GO:0006437">
    <property type="term" value="P:tyrosyl-tRNA aminoacylation"/>
    <property type="evidence" value="ECO:0007669"/>
    <property type="project" value="UniProtKB-UniRule"/>
</dbReference>
<dbReference type="GO" id="GO:0003723">
    <property type="term" value="F:RNA binding"/>
    <property type="evidence" value="ECO:0007669"/>
    <property type="project" value="UniProtKB-KW"/>
</dbReference>
<dbReference type="PANTHER" id="PTHR11766">
    <property type="entry name" value="TYROSYL-TRNA SYNTHETASE"/>
    <property type="match status" value="1"/>
</dbReference>
<keyword evidence="4 10" id="KW-0547">Nucleotide-binding</keyword>
<feature type="binding site" evidence="10">
    <location>
        <position position="229"/>
    </location>
    <ligand>
        <name>ATP</name>
        <dbReference type="ChEBI" id="CHEBI:30616"/>
    </ligand>
</feature>
<comment type="subunit">
    <text evidence="1 10">Homodimer.</text>
</comment>
<comment type="function">
    <text evidence="10">Catalyzes the attachment of tyrosine to tRNA(Tyr) in a two-step reaction: tyrosine is first activated by ATP to form Tyr-AMP and then transferred to the acceptor end of tRNA(Tyr).</text>
</comment>